<evidence type="ECO:0000313" key="2">
    <source>
        <dbReference type="Proteomes" id="UP000034071"/>
    </source>
</evidence>
<dbReference type="KEGG" id="kge:TQ33_0630"/>
<reference evidence="1 2" key="1">
    <citation type="submission" date="2015-02" db="EMBL/GenBank/DDBJ databases">
        <title>Complete genome sequence of Kangiella geojedonensis strain YCS-5T.</title>
        <authorList>
            <person name="Kim K.M."/>
        </authorList>
    </citation>
    <scope>NUCLEOTIDE SEQUENCE [LARGE SCALE GENOMIC DNA]</scope>
    <source>
        <strain evidence="1 2">YCS-5</strain>
    </source>
</reference>
<sequence length="326" mass="36732">MTVGNKTIILDDLVEGDVLVMQGPKGWGDMSLHLALDKAIMWLTDSDVTHGAIFLGKIDDTHYLIDDGLKGVARHTMTLEGKDPKLWYVRRPTIDKSLAPVLDIAKKYEGESTAYNWELLAMVGFLLLFKKMTDNDLYHRTLLYFLKQAVVYIDKHTHKAGTRYFICSQFVATCFEEAGEGYALEIEGGNLQSKSLTQEATLIDYCLTNSRLASQQVTTLQTEDISEPTGEDIKVLIESYDDDSKLLNMDEHNQLFGELVSVSDSFLELFFKLNAKTLDLKPEDWGSAEKRFALAKQYQADFVTPADLKSHCKNLENIGTVIFVYG</sequence>
<dbReference type="Proteomes" id="UP000034071">
    <property type="component" value="Chromosome"/>
</dbReference>
<dbReference type="InterPro" id="IPR038765">
    <property type="entry name" value="Papain-like_cys_pep_sf"/>
</dbReference>
<dbReference type="STRING" id="914150.TQ33_0630"/>
<organism evidence="1 2">
    <name type="scientific">Kangiella geojedonensis</name>
    <dbReference type="NCBI Taxonomy" id="914150"/>
    <lineage>
        <taxon>Bacteria</taxon>
        <taxon>Pseudomonadati</taxon>
        <taxon>Pseudomonadota</taxon>
        <taxon>Gammaproteobacteria</taxon>
        <taxon>Kangiellales</taxon>
        <taxon>Kangiellaceae</taxon>
        <taxon>Kangiella</taxon>
    </lineage>
</organism>
<dbReference type="Gene3D" id="3.90.1720.10">
    <property type="entry name" value="endopeptidase domain like (from Nostoc punctiforme)"/>
    <property type="match status" value="1"/>
</dbReference>
<dbReference type="SUPFAM" id="SSF54001">
    <property type="entry name" value="Cysteine proteinases"/>
    <property type="match status" value="1"/>
</dbReference>
<dbReference type="RefSeq" id="WP_046560780.1">
    <property type="nucleotide sequence ID" value="NZ_CP010975.1"/>
</dbReference>
<dbReference type="AlphaFoldDB" id="A0A0F6RBJ2"/>
<evidence type="ECO:0000313" key="1">
    <source>
        <dbReference type="EMBL" id="AKE51608.1"/>
    </source>
</evidence>
<gene>
    <name evidence="1" type="ORF">TQ33_0630</name>
</gene>
<protein>
    <submittedName>
        <fullName evidence="1">Uncharacterized protein</fullName>
    </submittedName>
</protein>
<name>A0A0F6RBJ2_9GAMM</name>
<accession>A0A0F6RBJ2</accession>
<keyword evidence="2" id="KW-1185">Reference proteome</keyword>
<dbReference type="HOGENOM" id="CLU_862501_0_0_6"/>
<dbReference type="OrthoDB" id="1550427at2"/>
<proteinExistence type="predicted"/>
<dbReference type="EMBL" id="CP010975">
    <property type="protein sequence ID" value="AKE51608.1"/>
    <property type="molecule type" value="Genomic_DNA"/>
</dbReference>